<dbReference type="Pfam" id="PF22936">
    <property type="entry name" value="Pol_BBD"/>
    <property type="match status" value="1"/>
</dbReference>
<evidence type="ECO:0000313" key="3">
    <source>
        <dbReference type="RefSeq" id="XP_040960299.1"/>
    </source>
</evidence>
<gene>
    <name evidence="3" type="primary">LOC121223233</name>
</gene>
<dbReference type="Proteomes" id="UP000818029">
    <property type="component" value="Chromosome D11"/>
</dbReference>
<reference evidence="3" key="2">
    <citation type="submission" date="2025-08" db="UniProtKB">
        <authorList>
            <consortium name="RefSeq"/>
        </authorList>
    </citation>
    <scope>IDENTIFICATION</scope>
</reference>
<dbReference type="Pfam" id="PF14223">
    <property type="entry name" value="Retrotran_gag_2"/>
    <property type="match status" value="1"/>
</dbReference>
<dbReference type="RefSeq" id="XP_040960299.1">
    <property type="nucleotide sequence ID" value="XM_041104365.1"/>
</dbReference>
<organism evidence="2 3">
    <name type="scientific">Gossypium hirsutum</name>
    <name type="common">Upland cotton</name>
    <name type="synonym">Gossypium mexicanum</name>
    <dbReference type="NCBI Taxonomy" id="3635"/>
    <lineage>
        <taxon>Eukaryota</taxon>
        <taxon>Viridiplantae</taxon>
        <taxon>Streptophyta</taxon>
        <taxon>Embryophyta</taxon>
        <taxon>Tracheophyta</taxon>
        <taxon>Spermatophyta</taxon>
        <taxon>Magnoliopsida</taxon>
        <taxon>eudicotyledons</taxon>
        <taxon>Gunneridae</taxon>
        <taxon>Pentapetalae</taxon>
        <taxon>rosids</taxon>
        <taxon>malvids</taxon>
        <taxon>Malvales</taxon>
        <taxon>Malvaceae</taxon>
        <taxon>Malvoideae</taxon>
        <taxon>Gossypium</taxon>
    </lineage>
</organism>
<feature type="domain" description="Retrovirus-related Pol polyprotein from transposon TNT 1-94-like beta-barrel" evidence="1">
    <location>
        <begin position="204"/>
        <end position="245"/>
    </location>
</feature>
<dbReference type="InterPro" id="IPR054722">
    <property type="entry name" value="PolX-like_BBD"/>
</dbReference>
<reference evidence="2" key="1">
    <citation type="journal article" date="2020" name="Nat. Genet.">
        <title>Genomic diversifications of five Gossypium allopolyploid species and their impact on cotton improvement.</title>
        <authorList>
            <person name="Chen Z.J."/>
            <person name="Sreedasyam A."/>
            <person name="Ando A."/>
            <person name="Song Q."/>
            <person name="De Santiago L.M."/>
            <person name="Hulse-Kemp A.M."/>
            <person name="Ding M."/>
            <person name="Ye W."/>
            <person name="Kirkbride R.C."/>
            <person name="Jenkins J."/>
            <person name="Plott C."/>
            <person name="Lovell J."/>
            <person name="Lin Y.M."/>
            <person name="Vaughn R."/>
            <person name="Liu B."/>
            <person name="Simpson S."/>
            <person name="Scheffler B.E."/>
            <person name="Wen L."/>
            <person name="Saski C.A."/>
            <person name="Grover C.E."/>
            <person name="Hu G."/>
            <person name="Conover J.L."/>
            <person name="Carlson J.W."/>
            <person name="Shu S."/>
            <person name="Boston L.B."/>
            <person name="Williams M."/>
            <person name="Peterson D.G."/>
            <person name="McGee K."/>
            <person name="Jones D.C."/>
            <person name="Wendel J.F."/>
            <person name="Stelly D.M."/>
            <person name="Grimwood J."/>
            <person name="Schmutz J."/>
        </authorList>
    </citation>
    <scope>NUCLEOTIDE SEQUENCE [LARGE SCALE GENOMIC DNA]</scope>
    <source>
        <strain evidence="2">cv. TM-1</strain>
    </source>
</reference>
<name>A0ABM3AZU2_GOSHI</name>
<sequence>METILCKDTSKQIWDSMERKYQGSTRVKRQHLQALCTEFETLRMNSGESVTNYFSRSDKTEDTAIVEKILRSLTPKLNYVVCAIEEANDIEELSIDELQGSLLVHEKKLQRQDQEEQALKVATNQKTMNVVEGKDEDSTNEATLTIGKYKAFPLIICHKYGHYKSECRTNLGRYVETTNFAVEKEGEILLMACQEKEASSPTLWYLDTGCSNHMCGNKEAFSSIDESHCTQVKLGDASTLTVMGK</sequence>
<accession>A0ABM3AZU2</accession>
<evidence type="ECO:0000313" key="2">
    <source>
        <dbReference type="Proteomes" id="UP000818029"/>
    </source>
</evidence>
<dbReference type="PANTHER" id="PTHR35317:SF27">
    <property type="entry name" value="RETROVIRUS-RELATED POL POLYPROTEIN FROM TRANSPOSON TNT 1-94"/>
    <property type="match status" value="1"/>
</dbReference>
<dbReference type="GeneID" id="121223233"/>
<keyword evidence="2" id="KW-1185">Reference proteome</keyword>
<evidence type="ECO:0000259" key="1">
    <source>
        <dbReference type="Pfam" id="PF22936"/>
    </source>
</evidence>
<protein>
    <recommendedName>
        <fullName evidence="1">Retrovirus-related Pol polyprotein from transposon TNT 1-94-like beta-barrel domain-containing protein</fullName>
    </recommendedName>
</protein>
<proteinExistence type="predicted"/>
<dbReference type="PANTHER" id="PTHR35317">
    <property type="entry name" value="OS04G0629600 PROTEIN"/>
    <property type="match status" value="1"/>
</dbReference>